<reference evidence="4 5" key="1">
    <citation type="journal article" date="2014" name="Front. Microbiol.">
        <title>Population and genomic analysis of the genus Halorubrum.</title>
        <authorList>
            <person name="Fullmer M.S."/>
            <person name="Soucy S.M."/>
            <person name="Swithers K.S."/>
            <person name="Makkay A.M."/>
            <person name="Wheeler R."/>
            <person name="Ventosa A."/>
            <person name="Gogarten J.P."/>
            <person name="Papke R.T."/>
        </authorList>
    </citation>
    <scope>NUCLEOTIDE SEQUENCE [LARGE SCALE GENOMIC DNA]</scope>
    <source>
        <strain evidence="3 5">Ec15</strain>
        <strain evidence="2 4">Ga2p</strain>
    </source>
</reference>
<reference evidence="2" key="2">
    <citation type="submission" date="2017-05" db="EMBL/GenBank/DDBJ databases">
        <authorList>
            <person name="Song R."/>
            <person name="Chenine A.L."/>
            <person name="Ruprecht R.M."/>
        </authorList>
    </citation>
    <scope>NUCLEOTIDE SEQUENCE</scope>
    <source>
        <strain evidence="3">Ec15</strain>
        <strain evidence="2">Ga2p</strain>
    </source>
</reference>
<proteinExistence type="predicted"/>
<dbReference type="EMBL" id="NHPD01000005">
    <property type="protein sequence ID" value="OYR75933.1"/>
    <property type="molecule type" value="Genomic_DNA"/>
</dbReference>
<dbReference type="RefSeq" id="WP_094494269.1">
    <property type="nucleotide sequence ID" value="NZ_NHPA01000046.1"/>
</dbReference>
<evidence type="ECO:0000256" key="1">
    <source>
        <dbReference type="SAM" id="MobiDB-lite"/>
    </source>
</evidence>
<gene>
    <name evidence="3" type="ORF">DJ76_00800</name>
    <name evidence="2" type="ORF">DJ79_09925</name>
</gene>
<evidence type="ECO:0000313" key="2">
    <source>
        <dbReference type="EMBL" id="OYR67086.1"/>
    </source>
</evidence>
<feature type="compositionally biased region" description="Polar residues" evidence="1">
    <location>
        <begin position="1"/>
        <end position="11"/>
    </location>
</feature>
<dbReference type="Proteomes" id="UP000216925">
    <property type="component" value="Unassembled WGS sequence"/>
</dbReference>
<comment type="caution">
    <text evidence="2">The sequence shown here is derived from an EMBL/GenBank/DDBJ whole genome shotgun (WGS) entry which is preliminary data.</text>
</comment>
<evidence type="ECO:0008006" key="6">
    <source>
        <dbReference type="Google" id="ProtNLM"/>
    </source>
</evidence>
<protein>
    <recommendedName>
        <fullName evidence="6">Multi-ubiquitin domain-containing protein</fullName>
    </recommendedName>
</protein>
<accession>A0A256JEW9</accession>
<sequence length="132" mass="13612">MTGPDRTSQQHVRPERATESESEAESQSAAPASGADTDGEEPIERPDGSAETGDEPALDAFVVVVDGESVTIDAETTAAELGQSVDADPDTVFTYRTSDGVKALSGDQTVANAIDDGAELRTQPLGDGEVFG</sequence>
<evidence type="ECO:0000313" key="3">
    <source>
        <dbReference type="EMBL" id="OYR75933.1"/>
    </source>
</evidence>
<dbReference type="AlphaFoldDB" id="A0A256JEW9"/>
<name>A0A256JEW9_HALEZ</name>
<organism evidence="2 4">
    <name type="scientific">Halorubrum ezzemoulense</name>
    <name type="common">Halorubrum chaoviator</name>
    <dbReference type="NCBI Taxonomy" id="337243"/>
    <lineage>
        <taxon>Archaea</taxon>
        <taxon>Methanobacteriati</taxon>
        <taxon>Methanobacteriota</taxon>
        <taxon>Stenosarchaea group</taxon>
        <taxon>Halobacteria</taxon>
        <taxon>Halobacteriales</taxon>
        <taxon>Haloferacaceae</taxon>
        <taxon>Halorubrum</taxon>
    </lineage>
</organism>
<evidence type="ECO:0000313" key="4">
    <source>
        <dbReference type="Proteomes" id="UP000215607"/>
    </source>
</evidence>
<feature type="region of interest" description="Disordered" evidence="1">
    <location>
        <begin position="1"/>
        <end position="58"/>
    </location>
</feature>
<dbReference type="EMBL" id="NHPA01000046">
    <property type="protein sequence ID" value="OYR67086.1"/>
    <property type="molecule type" value="Genomic_DNA"/>
</dbReference>
<dbReference type="Proteomes" id="UP000215607">
    <property type="component" value="Unassembled WGS sequence"/>
</dbReference>
<evidence type="ECO:0000313" key="5">
    <source>
        <dbReference type="Proteomes" id="UP000216925"/>
    </source>
</evidence>